<dbReference type="Proteomes" id="UP000816034">
    <property type="component" value="Unassembled WGS sequence"/>
</dbReference>
<dbReference type="EMBL" id="PYSW02000024">
    <property type="protein sequence ID" value="KAG2382199.1"/>
    <property type="molecule type" value="Genomic_DNA"/>
</dbReference>
<dbReference type="GeneID" id="68097856"/>
<dbReference type="GO" id="GO:0000213">
    <property type="term" value="F:tRNA-intron lyase activity"/>
    <property type="evidence" value="ECO:0007669"/>
    <property type="project" value="InterPro"/>
</dbReference>
<proteinExistence type="predicted"/>
<dbReference type="InterPro" id="IPR006678">
    <property type="entry name" value="tRNA_intron_Endonuc_N"/>
</dbReference>
<name>A0AA88GJM1_NAELO</name>
<dbReference type="GO" id="GO:0006388">
    <property type="term" value="P:tRNA splicing, via endonucleolytic cleavage and ligation"/>
    <property type="evidence" value="ECO:0007669"/>
    <property type="project" value="InterPro"/>
</dbReference>
<evidence type="ECO:0000313" key="3">
    <source>
        <dbReference type="Proteomes" id="UP000816034"/>
    </source>
</evidence>
<feature type="domain" description="tRNA intron endonuclease N-terminal" evidence="1">
    <location>
        <begin position="11"/>
        <end position="101"/>
    </location>
</feature>
<accession>A0AA88GJM1</accession>
<organism evidence="2 3">
    <name type="scientific">Naegleria lovaniensis</name>
    <name type="common">Amoeba</name>
    <dbReference type="NCBI Taxonomy" id="51637"/>
    <lineage>
        <taxon>Eukaryota</taxon>
        <taxon>Discoba</taxon>
        <taxon>Heterolobosea</taxon>
        <taxon>Tetramitia</taxon>
        <taxon>Eutetramitia</taxon>
        <taxon>Vahlkampfiidae</taxon>
        <taxon>Naegleria</taxon>
    </lineage>
</organism>
<protein>
    <recommendedName>
        <fullName evidence="1">tRNA intron endonuclease N-terminal domain-containing protein</fullName>
    </recommendedName>
</protein>
<evidence type="ECO:0000313" key="2">
    <source>
        <dbReference type="EMBL" id="KAG2382199.1"/>
    </source>
</evidence>
<sequence length="144" mass="16342">MFQISSREPIDGTLIGNHVVVDDLTLYRFDYFGKGEMSRSTPCFANWFDANTASTSTNHLNHSEVTSTLPPNNMEKLILSLQEAFYLYFALGCLRIREPSSSSLGMPFITILDQEVGSLEVEQNTVVIMYFIEKDPTKNMRNMV</sequence>
<evidence type="ECO:0000259" key="1">
    <source>
        <dbReference type="Pfam" id="PF02778"/>
    </source>
</evidence>
<dbReference type="RefSeq" id="XP_044547878.1">
    <property type="nucleotide sequence ID" value="XM_044695148.1"/>
</dbReference>
<comment type="caution">
    <text evidence="2">The sequence shown here is derived from an EMBL/GenBank/DDBJ whole genome shotgun (WGS) entry which is preliminary data.</text>
</comment>
<gene>
    <name evidence="2" type="ORF">C9374_005401</name>
</gene>
<dbReference type="AlphaFoldDB" id="A0AA88GJM1"/>
<keyword evidence="3" id="KW-1185">Reference proteome</keyword>
<reference evidence="2 3" key="1">
    <citation type="journal article" date="2018" name="BMC Genomics">
        <title>The genome of Naegleria lovaniensis, the basis for a comparative approach to unravel pathogenicity factors of the human pathogenic amoeba N. fowleri.</title>
        <authorList>
            <person name="Liechti N."/>
            <person name="Schurch N."/>
            <person name="Bruggmann R."/>
            <person name="Wittwer M."/>
        </authorList>
    </citation>
    <scope>NUCLEOTIDE SEQUENCE [LARGE SCALE GENOMIC DNA]</scope>
    <source>
        <strain evidence="2 3">ATCC 30569</strain>
    </source>
</reference>
<dbReference type="Pfam" id="PF02778">
    <property type="entry name" value="tRNA_int_endo_N"/>
    <property type="match status" value="1"/>
</dbReference>